<protein>
    <submittedName>
        <fullName evidence="1">Uncharacterized protein</fullName>
    </submittedName>
</protein>
<dbReference type="Proteomes" id="UP000215214">
    <property type="component" value="Chromosome TJEJU"/>
</dbReference>
<evidence type="ECO:0000313" key="2">
    <source>
        <dbReference type="Proteomes" id="UP000215214"/>
    </source>
</evidence>
<sequence length="56" mass="6827">MLFATKKQKRYKVRRTKIKFLMLPIVYKGKFLWLSRVKLETAFNGYKMMIIGIERI</sequence>
<reference evidence="1 2" key="1">
    <citation type="submission" date="2017-07" db="EMBL/GenBank/DDBJ databases">
        <authorList>
            <person name="Sun Z.S."/>
            <person name="Albrecht U."/>
            <person name="Echele G."/>
            <person name="Lee C.C."/>
        </authorList>
    </citation>
    <scope>NUCLEOTIDE SEQUENCE [LARGE SCALE GENOMIC DNA]</scope>
    <source>
        <strain evidence="2">type strain: KCTC 22618</strain>
    </source>
</reference>
<name>A0A238U809_9FLAO</name>
<dbReference type="KEGG" id="tje:TJEJU_1569"/>
<keyword evidence="2" id="KW-1185">Reference proteome</keyword>
<organism evidence="1 2">
    <name type="scientific">Tenacibaculum jejuense</name>
    <dbReference type="NCBI Taxonomy" id="584609"/>
    <lineage>
        <taxon>Bacteria</taxon>
        <taxon>Pseudomonadati</taxon>
        <taxon>Bacteroidota</taxon>
        <taxon>Flavobacteriia</taxon>
        <taxon>Flavobacteriales</taxon>
        <taxon>Flavobacteriaceae</taxon>
        <taxon>Tenacibaculum</taxon>
    </lineage>
</organism>
<gene>
    <name evidence="1" type="ORF">TJEJU_1569</name>
</gene>
<evidence type="ECO:0000313" key="1">
    <source>
        <dbReference type="EMBL" id="SNR15297.1"/>
    </source>
</evidence>
<dbReference type="EMBL" id="LT899436">
    <property type="protein sequence ID" value="SNR15297.1"/>
    <property type="molecule type" value="Genomic_DNA"/>
</dbReference>
<proteinExistence type="predicted"/>
<accession>A0A238U809</accession>
<dbReference type="AlphaFoldDB" id="A0A238U809"/>